<feature type="region of interest" description="Disordered" evidence="1">
    <location>
        <begin position="1"/>
        <end position="25"/>
    </location>
</feature>
<evidence type="ECO:0000256" key="1">
    <source>
        <dbReference type="SAM" id="MobiDB-lite"/>
    </source>
</evidence>
<comment type="caution">
    <text evidence="2">The sequence shown here is derived from an EMBL/GenBank/DDBJ whole genome shotgun (WGS) entry which is preliminary data.</text>
</comment>
<reference evidence="2" key="2">
    <citation type="journal article" date="2024" name="Plant">
        <title>Genomic evolution and insights into agronomic trait innovations of Sesamum species.</title>
        <authorList>
            <person name="Miao H."/>
            <person name="Wang L."/>
            <person name="Qu L."/>
            <person name="Liu H."/>
            <person name="Sun Y."/>
            <person name="Le M."/>
            <person name="Wang Q."/>
            <person name="Wei S."/>
            <person name="Zheng Y."/>
            <person name="Lin W."/>
            <person name="Duan Y."/>
            <person name="Cao H."/>
            <person name="Xiong S."/>
            <person name="Wang X."/>
            <person name="Wei L."/>
            <person name="Li C."/>
            <person name="Ma Q."/>
            <person name="Ju M."/>
            <person name="Zhao R."/>
            <person name="Li G."/>
            <person name="Mu C."/>
            <person name="Tian Q."/>
            <person name="Mei H."/>
            <person name="Zhang T."/>
            <person name="Gao T."/>
            <person name="Zhang H."/>
        </authorList>
    </citation>
    <scope>NUCLEOTIDE SEQUENCE</scope>
    <source>
        <strain evidence="2">3651</strain>
    </source>
</reference>
<dbReference type="Proteomes" id="UP001293254">
    <property type="component" value="Unassembled WGS sequence"/>
</dbReference>
<dbReference type="EMBL" id="JACGWO010000010">
    <property type="protein sequence ID" value="KAK4417087.1"/>
    <property type="molecule type" value="Genomic_DNA"/>
</dbReference>
<keyword evidence="3" id="KW-1185">Reference proteome</keyword>
<dbReference type="CDD" id="cd00303">
    <property type="entry name" value="retropepsin_like"/>
    <property type="match status" value="1"/>
</dbReference>
<dbReference type="AlphaFoldDB" id="A0AAE1XT11"/>
<accession>A0AAE1XT11</accession>
<proteinExistence type="predicted"/>
<gene>
    <name evidence="2" type="ORF">Salat_2534200</name>
</gene>
<feature type="compositionally biased region" description="Acidic residues" evidence="1">
    <location>
        <begin position="15"/>
        <end position="25"/>
    </location>
</feature>
<evidence type="ECO:0000313" key="2">
    <source>
        <dbReference type="EMBL" id="KAK4417087.1"/>
    </source>
</evidence>
<evidence type="ECO:0000313" key="3">
    <source>
        <dbReference type="Proteomes" id="UP001293254"/>
    </source>
</evidence>
<organism evidence="2 3">
    <name type="scientific">Sesamum alatum</name>
    <dbReference type="NCBI Taxonomy" id="300844"/>
    <lineage>
        <taxon>Eukaryota</taxon>
        <taxon>Viridiplantae</taxon>
        <taxon>Streptophyta</taxon>
        <taxon>Embryophyta</taxon>
        <taxon>Tracheophyta</taxon>
        <taxon>Spermatophyta</taxon>
        <taxon>Magnoliopsida</taxon>
        <taxon>eudicotyledons</taxon>
        <taxon>Gunneridae</taxon>
        <taxon>Pentapetalae</taxon>
        <taxon>asterids</taxon>
        <taxon>lamiids</taxon>
        <taxon>Lamiales</taxon>
        <taxon>Pedaliaceae</taxon>
        <taxon>Sesamum</taxon>
    </lineage>
</organism>
<protein>
    <submittedName>
        <fullName evidence="2">Uncharacterized protein</fullName>
    </submittedName>
</protein>
<reference evidence="2" key="1">
    <citation type="submission" date="2020-06" db="EMBL/GenBank/DDBJ databases">
        <authorList>
            <person name="Li T."/>
            <person name="Hu X."/>
            <person name="Zhang T."/>
            <person name="Song X."/>
            <person name="Zhang H."/>
            <person name="Dai N."/>
            <person name="Sheng W."/>
            <person name="Hou X."/>
            <person name="Wei L."/>
        </authorList>
    </citation>
    <scope>NUCLEOTIDE SEQUENCE</scope>
    <source>
        <strain evidence="2">3651</strain>
        <tissue evidence="2">Leaf</tissue>
    </source>
</reference>
<name>A0AAE1XT11_9LAMI</name>
<sequence>MTEEEAAMGEKETQEVEEEVEEEEDMTVSINAISGNTDFNTFRVKVRAHNHDIQLLIDEGSTHCFLDEETGIKLGCQLEQTSPMVVSVANGGDWLRNYSPVEYDYQAMTVTVSRNGKKMGLQALTQQSEIHLISARSMSKLVNEGAYGFVGQLQSISAIPSHESTHTDIEQL</sequence>